<feature type="transmembrane region" description="Helical" evidence="6">
    <location>
        <begin position="331"/>
        <end position="350"/>
    </location>
</feature>
<dbReference type="GO" id="GO:0022857">
    <property type="term" value="F:transmembrane transporter activity"/>
    <property type="evidence" value="ECO:0007669"/>
    <property type="project" value="UniProtKB-UniRule"/>
</dbReference>
<keyword evidence="5 6" id="KW-0472">Membrane</keyword>
<comment type="similarity">
    <text evidence="2 6">Belongs to the CTL (choline transporter-like) family.</text>
</comment>
<proteinExistence type="inferred from homology"/>
<comment type="subcellular location">
    <subcellularLocation>
        <location evidence="6">Cell membrane</location>
        <topology evidence="6">Multi-pass membrane protein</topology>
    </subcellularLocation>
    <subcellularLocation>
        <location evidence="1">Membrane</location>
        <topology evidence="1">Multi-pass membrane protein</topology>
    </subcellularLocation>
</comment>
<dbReference type="GO" id="GO:0005886">
    <property type="term" value="C:plasma membrane"/>
    <property type="evidence" value="ECO:0007669"/>
    <property type="project" value="UniProtKB-SubCell"/>
</dbReference>
<dbReference type="Pfam" id="PF04515">
    <property type="entry name" value="Choline_transpo"/>
    <property type="match status" value="1"/>
</dbReference>
<reference evidence="7" key="1">
    <citation type="submission" date="2021-01" db="EMBL/GenBank/DDBJ databases">
        <authorList>
            <person name="Corre E."/>
            <person name="Pelletier E."/>
            <person name="Niang G."/>
            <person name="Scheremetjew M."/>
            <person name="Finn R."/>
            <person name="Kale V."/>
            <person name="Holt S."/>
            <person name="Cochrane G."/>
            <person name="Meng A."/>
            <person name="Brown T."/>
            <person name="Cohen L."/>
        </authorList>
    </citation>
    <scope>NUCLEOTIDE SEQUENCE</scope>
    <source>
        <strain evidence="7">CCMP3328</strain>
    </source>
</reference>
<feature type="transmembrane region" description="Helical" evidence="6">
    <location>
        <begin position="370"/>
        <end position="393"/>
    </location>
</feature>
<feature type="transmembrane region" description="Helical" evidence="6">
    <location>
        <begin position="278"/>
        <end position="295"/>
    </location>
</feature>
<feature type="transmembrane region" description="Helical" evidence="6">
    <location>
        <begin position="175"/>
        <end position="201"/>
    </location>
</feature>
<evidence type="ECO:0000256" key="6">
    <source>
        <dbReference type="RuleBase" id="RU368066"/>
    </source>
</evidence>
<sequence length="468" mass="50883">MADTPVVVQGTAVEAGNANQSPNHLGGEENGSKTSCNDPIFAALGYINLIAIAVVAGAFSDKVFTSNEDSGNVREYDGYIYAFIATSALSGVLSLLGMLFMMSFPTLIIKVALIFSVVMSAIMVVINVILQNYFGVIFSLIYLALVLCYARAVWARIPFATVNLVTSITAIRANFGIIFFAYGFAIMAFVWAFIWVVAFIGTYENNVECDEFGNCDEEPNPFAIIMLLLSFFFGQEILKNSIHVQVAGVTATWWISPEENGCCGSAVTNSFIRTMTTSFGSICFGSLLVAILQTLKTLARSARENGGIGACIAECILGCLEAILQYFNKWAFIYVGIYGFPYIKAGKSVFELFKNRGWEAIIADDLVENALFLGSLVVGLIMGGVAILIDEISDILKDAGDNTTLLAFFIGFLAGFVISAILNSTFASGVNAIIVLFADCPNEFQSNHPELSQKMRDTWREIYPNDFQ</sequence>
<keyword evidence="4 6" id="KW-1133">Transmembrane helix</keyword>
<dbReference type="InterPro" id="IPR007603">
    <property type="entry name" value="Choline_transptr-like"/>
</dbReference>
<dbReference type="PANTHER" id="PTHR12385:SF4">
    <property type="entry name" value="PROTEIN PNS1"/>
    <property type="match status" value="1"/>
</dbReference>
<feature type="transmembrane region" description="Helical" evidence="6">
    <location>
        <begin position="405"/>
        <end position="438"/>
    </location>
</feature>
<feature type="transmembrane region" description="Helical" evidence="6">
    <location>
        <begin position="307"/>
        <end position="324"/>
    </location>
</feature>
<evidence type="ECO:0000256" key="3">
    <source>
        <dbReference type="ARBA" id="ARBA00022692"/>
    </source>
</evidence>
<evidence type="ECO:0000313" key="7">
    <source>
        <dbReference type="EMBL" id="CAD8342567.1"/>
    </source>
</evidence>
<feature type="transmembrane region" description="Helical" evidence="6">
    <location>
        <begin position="40"/>
        <end position="59"/>
    </location>
</feature>
<evidence type="ECO:0000256" key="5">
    <source>
        <dbReference type="ARBA" id="ARBA00023136"/>
    </source>
</evidence>
<name>A0A7S0F712_9STRA</name>
<dbReference type="PANTHER" id="PTHR12385">
    <property type="entry name" value="CHOLINE TRANSPORTER-LIKE (SLC FAMILY 44)"/>
    <property type="match status" value="1"/>
</dbReference>
<evidence type="ECO:0000256" key="1">
    <source>
        <dbReference type="ARBA" id="ARBA00004141"/>
    </source>
</evidence>
<organism evidence="7">
    <name type="scientific">Craspedostauros australis</name>
    <dbReference type="NCBI Taxonomy" id="1486917"/>
    <lineage>
        <taxon>Eukaryota</taxon>
        <taxon>Sar</taxon>
        <taxon>Stramenopiles</taxon>
        <taxon>Ochrophyta</taxon>
        <taxon>Bacillariophyta</taxon>
        <taxon>Bacillariophyceae</taxon>
        <taxon>Bacillariophycidae</taxon>
        <taxon>Naviculales</taxon>
        <taxon>Naviculaceae</taxon>
        <taxon>Craspedostauros</taxon>
    </lineage>
</organism>
<comment type="function">
    <text evidence="6">Choline transporter.</text>
</comment>
<feature type="transmembrane region" description="Helical" evidence="6">
    <location>
        <begin position="136"/>
        <end position="154"/>
    </location>
</feature>
<protein>
    <recommendedName>
        <fullName evidence="6">Choline transporter-like protein</fullName>
    </recommendedName>
</protein>
<keyword evidence="3 6" id="KW-0812">Transmembrane</keyword>
<dbReference type="EMBL" id="HBEF01023787">
    <property type="protein sequence ID" value="CAD8342567.1"/>
    <property type="molecule type" value="Transcribed_RNA"/>
</dbReference>
<evidence type="ECO:0000256" key="4">
    <source>
        <dbReference type="ARBA" id="ARBA00022989"/>
    </source>
</evidence>
<feature type="transmembrane region" description="Helical" evidence="6">
    <location>
        <begin position="107"/>
        <end position="130"/>
    </location>
</feature>
<accession>A0A7S0F712</accession>
<gene>
    <name evidence="7" type="ORF">CAUS1442_LOCUS14702</name>
</gene>
<feature type="transmembrane region" description="Helical" evidence="6">
    <location>
        <begin position="79"/>
        <end position="100"/>
    </location>
</feature>
<evidence type="ECO:0000256" key="2">
    <source>
        <dbReference type="ARBA" id="ARBA00007168"/>
    </source>
</evidence>
<dbReference type="AlphaFoldDB" id="A0A7S0F712"/>